<dbReference type="Proteomes" id="UP000826212">
    <property type="component" value="Chromosome"/>
</dbReference>
<proteinExistence type="predicted"/>
<keyword evidence="2" id="KW-1185">Reference proteome</keyword>
<evidence type="ECO:0000313" key="1">
    <source>
        <dbReference type="EMBL" id="QZE14802.1"/>
    </source>
</evidence>
<protein>
    <submittedName>
        <fullName evidence="1">AraC family transcriptional regulator</fullName>
    </submittedName>
</protein>
<sequence length="283" mass="33348">MNTTDIKTHPFRGDKQGIKLEIIDIQKILSMKSKSHVAHRLDFFQILIITKGVGIHEVDFTQYHYQANTVIPVAMGQVQRFFPNNELEGYAIVFTPDFLIKESFDYNYLFQFTIFMNNTEDLLCEATQSVKNILNTLIREQQESDLFESEALQRNLIRNFLIHLERDKRKTQNIDNKQKLDLYLRFRQEVETSLSYKLKIHQISEQLGVTSKQLNRVVKHYLGMTAKKYIDQRVLLESRRLLTHSSLSIKEIAYTIGFTDPTNFTKYFKSKFGMNPSDYRNKI</sequence>
<dbReference type="EMBL" id="CP081303">
    <property type="protein sequence ID" value="QZE14802.1"/>
    <property type="molecule type" value="Genomic_DNA"/>
</dbReference>
<evidence type="ECO:0000313" key="2">
    <source>
        <dbReference type="Proteomes" id="UP000826212"/>
    </source>
</evidence>
<name>A0AC61NPX0_9BACT</name>
<reference evidence="1" key="1">
    <citation type="submission" date="2021-08" db="EMBL/GenBank/DDBJ databases">
        <title>Novel anaerobic bacterium isolated from sea squirt in East Sea, Republic of Korea.</title>
        <authorList>
            <person name="Nguyen T.H."/>
            <person name="Li Z."/>
            <person name="Lee Y.-J."/>
            <person name="Ko J."/>
            <person name="Kim S.-G."/>
        </authorList>
    </citation>
    <scope>NUCLEOTIDE SEQUENCE</scope>
    <source>
        <strain evidence="1">KCTC 25031</strain>
    </source>
</reference>
<accession>A0AC61NPX0</accession>
<organism evidence="1 2">
    <name type="scientific">Halosquirtibacter laminarini</name>
    <dbReference type="NCBI Taxonomy" id="3374600"/>
    <lineage>
        <taxon>Bacteria</taxon>
        <taxon>Pseudomonadati</taxon>
        <taxon>Bacteroidota</taxon>
        <taxon>Bacteroidia</taxon>
        <taxon>Marinilabiliales</taxon>
        <taxon>Prolixibacteraceae</taxon>
        <taxon>Halosquirtibacter</taxon>
    </lineage>
</organism>
<gene>
    <name evidence="1" type="ORF">K4L44_02775</name>
</gene>